<feature type="compositionally biased region" description="Low complexity" evidence="1">
    <location>
        <begin position="22"/>
        <end position="31"/>
    </location>
</feature>
<reference evidence="2" key="1">
    <citation type="submission" date="2020-02" db="EMBL/GenBank/DDBJ databases">
        <authorList>
            <person name="Meier V. D."/>
        </authorList>
    </citation>
    <scope>NUCLEOTIDE SEQUENCE</scope>
    <source>
        <strain evidence="2">AVDCRST_MAG10</strain>
    </source>
</reference>
<feature type="compositionally biased region" description="Basic residues" evidence="1">
    <location>
        <begin position="50"/>
        <end position="69"/>
    </location>
</feature>
<feature type="non-terminal residue" evidence="2">
    <location>
        <position position="1"/>
    </location>
</feature>
<feature type="compositionally biased region" description="Basic and acidic residues" evidence="1">
    <location>
        <begin position="169"/>
        <end position="187"/>
    </location>
</feature>
<evidence type="ECO:0000256" key="1">
    <source>
        <dbReference type="SAM" id="MobiDB-lite"/>
    </source>
</evidence>
<sequence>DARPPHRDRELSHSVRTGRSLPLRPAGCCRRGPGHPRQRRPRIRSDGGGRRRRRRDGGRGAGRRRADRRRRGDGPPRHGRRRCRVLPARHRRRGDDTIGSRHRPGRGAPPRRSGCRHRMRADRPRGGCPPPRDRPLLAGPGHRASGRLRGRGGVQGAAADQRPAGHQQRGREGRERSGGRGDQRLDPVGEGPAWL</sequence>
<dbReference type="EMBL" id="CADCTB010000045">
    <property type="protein sequence ID" value="CAA9221452.1"/>
    <property type="molecule type" value="Genomic_DNA"/>
</dbReference>
<gene>
    <name evidence="2" type="ORF">AVDCRST_MAG10-692</name>
</gene>
<proteinExistence type="predicted"/>
<keyword evidence="2" id="KW-0413">Isomerase</keyword>
<organism evidence="2">
    <name type="scientific">uncultured Acidimicrobiales bacterium</name>
    <dbReference type="NCBI Taxonomy" id="310071"/>
    <lineage>
        <taxon>Bacteria</taxon>
        <taxon>Bacillati</taxon>
        <taxon>Actinomycetota</taxon>
        <taxon>Acidimicrobiia</taxon>
        <taxon>Acidimicrobiales</taxon>
        <taxon>environmental samples</taxon>
    </lineage>
</organism>
<dbReference type="EC" id="5.4.99.60" evidence="2"/>
<feature type="compositionally biased region" description="Basic and acidic residues" evidence="1">
    <location>
        <begin position="1"/>
        <end position="13"/>
    </location>
</feature>
<feature type="compositionally biased region" description="Basic residues" evidence="1">
    <location>
        <begin position="77"/>
        <end position="92"/>
    </location>
</feature>
<accession>A0A6J4HHF4</accession>
<dbReference type="AlphaFoldDB" id="A0A6J4HHF4"/>
<protein>
    <submittedName>
        <fullName evidence="2">Cobalt-precorrin-8 methylmutase</fullName>
        <ecNumber evidence="2">5.4.99.60</ecNumber>
    </submittedName>
</protein>
<evidence type="ECO:0000313" key="2">
    <source>
        <dbReference type="EMBL" id="CAA9221452.1"/>
    </source>
</evidence>
<feature type="compositionally biased region" description="Basic and acidic residues" evidence="1">
    <location>
        <begin position="121"/>
        <end position="135"/>
    </location>
</feature>
<dbReference type="GO" id="GO:0043778">
    <property type="term" value="F:cobalt-precorrin-8 methylmutase activity"/>
    <property type="evidence" value="ECO:0007669"/>
    <property type="project" value="UniProtKB-EC"/>
</dbReference>
<feature type="region of interest" description="Disordered" evidence="1">
    <location>
        <begin position="1"/>
        <end position="195"/>
    </location>
</feature>
<feature type="non-terminal residue" evidence="2">
    <location>
        <position position="195"/>
    </location>
</feature>
<feature type="compositionally biased region" description="Basic residues" evidence="1">
    <location>
        <begin position="32"/>
        <end position="42"/>
    </location>
</feature>
<name>A0A6J4HHF4_9ACTN</name>